<comment type="caution">
    <text evidence="1">The sequence shown here is derived from an EMBL/GenBank/DDBJ whole genome shotgun (WGS) entry which is preliminary data.</text>
</comment>
<gene>
    <name evidence="1" type="ORF">CGS59_13170</name>
</gene>
<organism evidence="1 2">
    <name type="scientific">Faecalibacterium prausnitzii</name>
    <dbReference type="NCBI Taxonomy" id="853"/>
    <lineage>
        <taxon>Bacteria</taxon>
        <taxon>Bacillati</taxon>
        <taxon>Bacillota</taxon>
        <taxon>Clostridia</taxon>
        <taxon>Eubacteriales</taxon>
        <taxon>Oscillospiraceae</taxon>
        <taxon>Faecalibacterium</taxon>
    </lineage>
</organism>
<name>A0A2A7AVC7_9FIRM</name>
<evidence type="ECO:0000313" key="1">
    <source>
        <dbReference type="EMBL" id="PDX83059.1"/>
    </source>
</evidence>
<dbReference type="AlphaFoldDB" id="A0A2A7AVC7"/>
<protein>
    <submittedName>
        <fullName evidence="1">Uncharacterized protein</fullName>
    </submittedName>
</protein>
<dbReference type="EMBL" id="NMTZ01000027">
    <property type="protein sequence ID" value="PDX83059.1"/>
    <property type="molecule type" value="Genomic_DNA"/>
</dbReference>
<dbReference type="Pfam" id="PF22759">
    <property type="entry name" value="E217_GP41"/>
    <property type="match status" value="1"/>
</dbReference>
<evidence type="ECO:0000313" key="2">
    <source>
        <dbReference type="Proteomes" id="UP000220480"/>
    </source>
</evidence>
<dbReference type="NCBIfam" id="NF047561">
    <property type="entry name" value="orf58_phage_fam"/>
    <property type="match status" value="1"/>
</dbReference>
<accession>A0A2A7AVC7</accession>
<dbReference type="Proteomes" id="UP000220480">
    <property type="component" value="Unassembled WGS sequence"/>
</dbReference>
<reference evidence="1 2" key="1">
    <citation type="journal article" date="2017" name="Front. Microbiol.">
        <title>New Insights into the Diversity of the Genus Faecalibacterium.</title>
        <authorList>
            <person name="Benevides L."/>
            <person name="Burman S."/>
            <person name="Martin R."/>
            <person name="Robert V."/>
            <person name="Thomas M."/>
            <person name="Miquel S."/>
            <person name="Chain F."/>
            <person name="Sokol H."/>
            <person name="Bermudez-Humaran L.G."/>
            <person name="Morrison M."/>
            <person name="Langella P."/>
            <person name="Azevedo V.A."/>
            <person name="Chatel J.M."/>
            <person name="Soares S."/>
        </authorList>
    </citation>
    <scope>NUCLEOTIDE SEQUENCE [LARGE SCALE GENOMIC DNA]</scope>
    <source>
        <strain evidence="1 2">CNCM I 4644</strain>
    </source>
</reference>
<sequence length="289" mass="31748">MSSKGENAVKNFDRQYRLAAGKAGSTGFEIGSGKRPLHVSFSVEKADTNSQNTAKVTIWNLSDEHLAELSKNDCVVVLHAGYGDTRPLIFTGVVTFATTKADGADRSTEIELVDNRIEVRDTYVSVSYSGAVNCKTLIQDTADQMGVTVSFSYNAEFKDIPNGYSYVGPARNVLTKACETSGLVWSINNGVLQVKKPGDTMSREVYELSAETGLLGLPERVQISNEDKGYSYGWDVEYLMNAAIGLDDYVYLNSKVVKGYFRVYSVRIEGDNTEGSWSCTARLLEVKQE</sequence>
<proteinExistence type="predicted"/>
<dbReference type="InterPro" id="IPR054496">
    <property type="entry name" value="E217_GP41"/>
</dbReference>